<dbReference type="EMBL" id="SIXI01000004">
    <property type="protein sequence ID" value="TBO30192.1"/>
    <property type="molecule type" value="Genomic_DNA"/>
</dbReference>
<dbReference type="InterPro" id="IPR029044">
    <property type="entry name" value="Nucleotide-diphossugar_trans"/>
</dbReference>
<dbReference type="AlphaFoldDB" id="A0A4Q9GXV7"/>
<evidence type="ECO:0000313" key="2">
    <source>
        <dbReference type="EMBL" id="TBO30192.1"/>
    </source>
</evidence>
<evidence type="ECO:0000259" key="1">
    <source>
        <dbReference type="Pfam" id="PF00535"/>
    </source>
</evidence>
<dbReference type="Gene3D" id="3.90.550.10">
    <property type="entry name" value="Spore Coat Polysaccharide Biosynthesis Protein SpsA, Chain A"/>
    <property type="match status" value="1"/>
</dbReference>
<dbReference type="Proteomes" id="UP000292120">
    <property type="component" value="Unassembled WGS sequence"/>
</dbReference>
<dbReference type="OrthoDB" id="433681at2"/>
<evidence type="ECO:0000313" key="3">
    <source>
        <dbReference type="Proteomes" id="UP000292120"/>
    </source>
</evidence>
<dbReference type="Pfam" id="PF00535">
    <property type="entry name" value="Glycos_transf_2"/>
    <property type="match status" value="1"/>
</dbReference>
<feature type="domain" description="Glycosyltransferase 2-like" evidence="1">
    <location>
        <begin position="32"/>
        <end position="164"/>
    </location>
</feature>
<comment type="caution">
    <text evidence="2">The sequence shown here is derived from an EMBL/GenBank/DDBJ whole genome shotgun (WGS) entry which is preliminary data.</text>
</comment>
<name>A0A4Q9GXV7_9BURK</name>
<dbReference type="InterPro" id="IPR001173">
    <property type="entry name" value="Glyco_trans_2-like"/>
</dbReference>
<dbReference type="SUPFAM" id="SSF53448">
    <property type="entry name" value="Nucleotide-diphospho-sugar transferases"/>
    <property type="match status" value="1"/>
</dbReference>
<keyword evidence="2" id="KW-0808">Transferase</keyword>
<dbReference type="CDD" id="cd06433">
    <property type="entry name" value="GT_2_WfgS_like"/>
    <property type="match status" value="1"/>
</dbReference>
<dbReference type="GO" id="GO:0016740">
    <property type="term" value="F:transferase activity"/>
    <property type="evidence" value="ECO:0007669"/>
    <property type="project" value="UniProtKB-KW"/>
</dbReference>
<proteinExistence type="predicted"/>
<accession>A0A4Q9GXV7</accession>
<reference evidence="2 3" key="1">
    <citation type="submission" date="2019-02" db="EMBL/GenBank/DDBJ databases">
        <title>Aquabacterium sp. strain KMB7.</title>
        <authorList>
            <person name="Chen W.-M."/>
        </authorList>
    </citation>
    <scope>NUCLEOTIDE SEQUENCE [LARGE SCALE GENOMIC DNA]</scope>
    <source>
        <strain evidence="2 3">KMB7</strain>
    </source>
</reference>
<keyword evidence="3" id="KW-1185">Reference proteome</keyword>
<gene>
    <name evidence="2" type="ORF">EYS42_10865</name>
</gene>
<dbReference type="PANTHER" id="PTHR43685:SF11">
    <property type="entry name" value="GLYCOSYLTRANSFERASE TAGX-RELATED"/>
    <property type="match status" value="1"/>
</dbReference>
<dbReference type="PANTHER" id="PTHR43685">
    <property type="entry name" value="GLYCOSYLTRANSFERASE"/>
    <property type="match status" value="1"/>
</dbReference>
<protein>
    <submittedName>
        <fullName evidence="2">Glycosyltransferase</fullName>
    </submittedName>
</protein>
<organism evidence="2 3">
    <name type="scientific">Aquabacterium lacunae</name>
    <dbReference type="NCBI Taxonomy" id="2528630"/>
    <lineage>
        <taxon>Bacteria</taxon>
        <taxon>Pseudomonadati</taxon>
        <taxon>Pseudomonadota</taxon>
        <taxon>Betaproteobacteria</taxon>
        <taxon>Burkholderiales</taxon>
        <taxon>Aquabacterium</taxon>
    </lineage>
</organism>
<dbReference type="InterPro" id="IPR050834">
    <property type="entry name" value="Glycosyltransf_2"/>
</dbReference>
<sequence>MWPSPLSNGGFAARLSRQRQKSSHRMSLPKISIVTCSYQQGQFLDATMRSVLDQRYPELEYIVIDGGSKDNSVDVIQRHAGDLAYWVSEKDRGQTHALQKGFERATGEILGWLCSDDLLLPGALQAVGEFFRDHPDVDMVYGDALWIDAQGRYIRPKKEMPWSRFVFLFDFNYIAQPSCFWRRRLHDKVGGLQEKWNLNMDSDLWLRFASATQPAYQPGYWSGIRDYPEQKTRALRPAGQKEWDALIAREAPALASWPRKPLNLTARALRVGSKMLHGGYGAQPPRALVESLKRYEISGT</sequence>